<accession>A0ABR1JSB4</accession>
<organism evidence="2 3">
    <name type="scientific">Marasmiellus scandens</name>
    <dbReference type="NCBI Taxonomy" id="2682957"/>
    <lineage>
        <taxon>Eukaryota</taxon>
        <taxon>Fungi</taxon>
        <taxon>Dikarya</taxon>
        <taxon>Basidiomycota</taxon>
        <taxon>Agaricomycotina</taxon>
        <taxon>Agaricomycetes</taxon>
        <taxon>Agaricomycetidae</taxon>
        <taxon>Agaricales</taxon>
        <taxon>Marasmiineae</taxon>
        <taxon>Omphalotaceae</taxon>
        <taxon>Marasmiellus</taxon>
    </lineage>
</organism>
<sequence length="355" mass="38900">MAHSSEFVYFAATEGEVPVRSFADDADSKVNVGYLASSIQGARAPDEFESRTPHNSVEFVRNPLTVYEPPAQSSQSYNDGTAYLDTTEGTDNTNAIGPATDHFGSSAQQRMVLPDDWLTARHPPPLFIPKGCTSKHPLPLSAHSTLRDAETGHTPLSSHSNSYEVFFETEHHNPHSFPLLTNTWHADQNALHLEMGMEWDRVHPGSRGPLQNHPYREHSQAEMIPSESMAHLSINSRGISVDTPNYTLMAGIRGDVDEKSHLDASSEALNEQSSPKATGSPEDVKLLSNLLPDVAVPIHTSLSMTMDYPDVVRGTVAGPALVGTSTSRRKNPNQQLHYCELCPATFTARHNLKSE</sequence>
<keyword evidence="3" id="KW-1185">Reference proteome</keyword>
<gene>
    <name evidence="2" type="ORF">VKT23_004861</name>
</gene>
<reference evidence="2 3" key="1">
    <citation type="submission" date="2024-01" db="EMBL/GenBank/DDBJ databases">
        <title>A draft genome for the cacao thread blight pathogen Marasmiellus scandens.</title>
        <authorList>
            <person name="Baruah I.K."/>
            <person name="Leung J."/>
            <person name="Bukari Y."/>
            <person name="Amoako-Attah I."/>
            <person name="Meinhardt L.W."/>
            <person name="Bailey B.A."/>
            <person name="Cohen S.P."/>
        </authorList>
    </citation>
    <scope>NUCLEOTIDE SEQUENCE [LARGE SCALE GENOMIC DNA]</scope>
    <source>
        <strain evidence="2 3">GH-19</strain>
    </source>
</reference>
<dbReference type="EMBL" id="JBANRG010000005">
    <property type="protein sequence ID" value="KAK7466136.1"/>
    <property type="molecule type" value="Genomic_DNA"/>
</dbReference>
<comment type="caution">
    <text evidence="2">The sequence shown here is derived from an EMBL/GenBank/DDBJ whole genome shotgun (WGS) entry which is preliminary data.</text>
</comment>
<name>A0ABR1JSB4_9AGAR</name>
<feature type="region of interest" description="Disordered" evidence="1">
    <location>
        <begin position="260"/>
        <end position="283"/>
    </location>
</feature>
<evidence type="ECO:0000256" key="1">
    <source>
        <dbReference type="SAM" id="MobiDB-lite"/>
    </source>
</evidence>
<feature type="compositionally biased region" description="Polar residues" evidence="1">
    <location>
        <begin position="267"/>
        <end position="277"/>
    </location>
</feature>
<evidence type="ECO:0000313" key="3">
    <source>
        <dbReference type="Proteomes" id="UP001498398"/>
    </source>
</evidence>
<evidence type="ECO:0000313" key="2">
    <source>
        <dbReference type="EMBL" id="KAK7466136.1"/>
    </source>
</evidence>
<dbReference type="Proteomes" id="UP001498398">
    <property type="component" value="Unassembled WGS sequence"/>
</dbReference>
<proteinExistence type="predicted"/>
<protein>
    <recommendedName>
        <fullName evidence="4">C2H2-type domain-containing protein</fullName>
    </recommendedName>
</protein>
<evidence type="ECO:0008006" key="4">
    <source>
        <dbReference type="Google" id="ProtNLM"/>
    </source>
</evidence>